<comment type="similarity">
    <text evidence="1">Belongs to the ros/MucR family.</text>
</comment>
<dbReference type="EMBL" id="LDQA01000062">
    <property type="protein sequence ID" value="KTR02991.1"/>
    <property type="molecule type" value="Genomic_DNA"/>
</dbReference>
<gene>
    <name evidence="2" type="ORF">NS365_20010</name>
</gene>
<dbReference type="Gene3D" id="1.10.10.1550">
    <property type="entry name" value="ROS/MUCR transcriptional regulator protein"/>
    <property type="match status" value="1"/>
</dbReference>
<dbReference type="Proteomes" id="UP000078529">
    <property type="component" value="Unassembled WGS sequence"/>
</dbReference>
<evidence type="ECO:0000313" key="2">
    <source>
        <dbReference type="EMBL" id="KTR02991.1"/>
    </source>
</evidence>
<dbReference type="InterPro" id="IPR041920">
    <property type="entry name" value="ROS/MUCR_sf"/>
</dbReference>
<accession>A0A175RHX3</accession>
<dbReference type="GO" id="GO:0006355">
    <property type="term" value="P:regulation of DNA-templated transcription"/>
    <property type="evidence" value="ECO:0007669"/>
    <property type="project" value="InterPro"/>
</dbReference>
<protein>
    <submittedName>
        <fullName evidence="2">Transcriptional regulator</fullName>
    </submittedName>
</protein>
<dbReference type="GO" id="GO:0008270">
    <property type="term" value="F:zinc ion binding"/>
    <property type="evidence" value="ECO:0007669"/>
    <property type="project" value="InterPro"/>
</dbReference>
<name>A0A175RHX3_9HYPH</name>
<dbReference type="GO" id="GO:0003677">
    <property type="term" value="F:DNA binding"/>
    <property type="evidence" value="ECO:0007669"/>
    <property type="project" value="InterPro"/>
</dbReference>
<dbReference type="InterPro" id="IPR008807">
    <property type="entry name" value="ROS_MUCR"/>
</dbReference>
<dbReference type="PATRIC" id="fig|401562.4.peg.4022"/>
<proteinExistence type="inferred from homology"/>
<reference evidence="2 3" key="1">
    <citation type="journal article" date="2016" name="Front. Microbiol.">
        <title>Genomic Resource of Rice Seed Associated Bacteria.</title>
        <authorList>
            <person name="Midha S."/>
            <person name="Bansal K."/>
            <person name="Sharma S."/>
            <person name="Kumar N."/>
            <person name="Patil P.P."/>
            <person name="Chaudhry V."/>
            <person name="Patil P.B."/>
        </authorList>
    </citation>
    <scope>NUCLEOTIDE SEQUENCE [LARGE SCALE GENOMIC DNA]</scope>
    <source>
        <strain evidence="2 3">NS365</strain>
    </source>
</reference>
<sequence length="138" mass="15152">MTPPNHQETLEQTTEIVSSYVSNNHVPREELVKLIGEVFGALKGVGVSKAEAKAEAAAPVVPAVPIRKSITPDHLISLEDGRSYKSLKRHLKVQYGMTPEEYRAKWGLPSDYPMVAPNYAAKRSQVALQTGLGRKSRS</sequence>
<dbReference type="AlphaFoldDB" id="A0A175RHX3"/>
<evidence type="ECO:0000313" key="3">
    <source>
        <dbReference type="Proteomes" id="UP000078529"/>
    </source>
</evidence>
<evidence type="ECO:0000256" key="1">
    <source>
        <dbReference type="ARBA" id="ARBA00007031"/>
    </source>
</evidence>
<organism evidence="2 3">
    <name type="scientific">Aureimonas ureilytica</name>
    <dbReference type="NCBI Taxonomy" id="401562"/>
    <lineage>
        <taxon>Bacteria</taxon>
        <taxon>Pseudomonadati</taxon>
        <taxon>Pseudomonadota</taxon>
        <taxon>Alphaproteobacteria</taxon>
        <taxon>Hyphomicrobiales</taxon>
        <taxon>Aurantimonadaceae</taxon>
        <taxon>Aureimonas</taxon>
    </lineage>
</organism>
<comment type="caution">
    <text evidence="2">The sequence shown here is derived from an EMBL/GenBank/DDBJ whole genome shotgun (WGS) entry which is preliminary data.</text>
</comment>
<dbReference type="Pfam" id="PF05443">
    <property type="entry name" value="ROS_MUCR"/>
    <property type="match status" value="1"/>
</dbReference>
<dbReference type="RefSeq" id="WP_058602065.1">
    <property type="nucleotide sequence ID" value="NZ_LDQA01000062.1"/>
</dbReference>
<keyword evidence="3" id="KW-1185">Reference proteome</keyword>